<dbReference type="EMBL" id="ANAG01000013">
    <property type="protein sequence ID" value="EKW98936.1"/>
    <property type="molecule type" value="Genomic_DNA"/>
</dbReference>
<protein>
    <submittedName>
        <fullName evidence="2">Surface protein</fullName>
    </submittedName>
</protein>
<accession>M5J515</accession>
<dbReference type="InterPro" id="IPR059115">
    <property type="entry name" value="Rib"/>
</dbReference>
<evidence type="ECO:0000313" key="2">
    <source>
        <dbReference type="EMBL" id="EKW98936.1"/>
    </source>
</evidence>
<comment type="caution">
    <text evidence="2">The sequence shown here is derived from an EMBL/GenBank/DDBJ whole genome shotgun (WGS) entry which is preliminary data.</text>
</comment>
<dbReference type="STRING" id="1227363.D271_04034"/>
<dbReference type="Pfam" id="PF08428">
    <property type="entry name" value="Rib"/>
    <property type="match status" value="1"/>
</dbReference>
<dbReference type="InterPro" id="IPR012706">
    <property type="entry name" value="Rib_alpha_Esp_rpt"/>
</dbReference>
<feature type="domain" description="Rib" evidence="1">
    <location>
        <begin position="63"/>
        <end position="139"/>
    </location>
</feature>
<gene>
    <name evidence="2" type="ORF">D271_04034</name>
</gene>
<dbReference type="AlphaFoldDB" id="M5J515"/>
<dbReference type="PATRIC" id="fig|1227363.6.peg.786"/>
<organism evidence="2 3">
    <name type="scientific">Ligilactobacillus saerimneri 30a</name>
    <dbReference type="NCBI Taxonomy" id="1227363"/>
    <lineage>
        <taxon>Bacteria</taxon>
        <taxon>Bacillati</taxon>
        <taxon>Bacillota</taxon>
        <taxon>Bacilli</taxon>
        <taxon>Lactobacillales</taxon>
        <taxon>Lactobacillaceae</taxon>
        <taxon>Ligilactobacillus</taxon>
    </lineage>
</organism>
<name>M5J515_9LACO</name>
<evidence type="ECO:0000313" key="3">
    <source>
        <dbReference type="Proteomes" id="UP000011912"/>
    </source>
</evidence>
<keyword evidence="3" id="KW-1185">Reference proteome</keyword>
<reference evidence="2 3" key="1">
    <citation type="journal article" date="2013" name="Genome Announc.">
        <title>Genome Sequence of Lactobacillus saerimneri 30a (Formerly Lactobacillus sp. Strain 30a), a Reference Lactic Acid Bacterium Strain Producing Biogenic Amines.</title>
        <authorList>
            <person name="Romano A."/>
            <person name="Trip H."/>
            <person name="Campbell-Sills H."/>
            <person name="Bouchez O."/>
            <person name="Sherman D."/>
            <person name="Lolkema J.S."/>
            <person name="Lucas P.M."/>
        </authorList>
    </citation>
    <scope>NUCLEOTIDE SEQUENCE [LARGE SCALE GENOMIC DNA]</scope>
    <source>
        <strain evidence="2 3">30a</strain>
    </source>
</reference>
<proteinExistence type="predicted"/>
<dbReference type="NCBIfam" id="TIGR02331">
    <property type="entry name" value="rib_alpha"/>
    <property type="match status" value="1"/>
</dbReference>
<dbReference type="Proteomes" id="UP000011912">
    <property type="component" value="Unassembled WGS sequence"/>
</dbReference>
<sequence length="176" mass="19188">MNSAFSDEVKNDNHIKEIKWKDPSKIDTGMDAVSKVVAYQATVTFVDGSTTEITVPVFVTPEDKDQHTPTIMPDVTVKKGDLIAPESVVTNQDDLPKETTIAWQTAPDTSKPGQTTGVVVITYPDKSYVEFTVMVQVKDSIPWTLIVPGQKDSVKDTAIANGHVKLVTPDDSKNNA</sequence>
<evidence type="ECO:0000259" key="1">
    <source>
        <dbReference type="Pfam" id="PF08428"/>
    </source>
</evidence>